<comment type="caution">
    <text evidence="6">The sequence shown here is derived from an EMBL/GenBank/DDBJ whole genome shotgun (WGS) entry which is preliminary data.</text>
</comment>
<evidence type="ECO:0000313" key="6">
    <source>
        <dbReference type="EMBL" id="GLD73707.1"/>
    </source>
</evidence>
<dbReference type="Proteomes" id="UP001279410">
    <property type="component" value="Unassembled WGS sequence"/>
</dbReference>
<protein>
    <submittedName>
        <fullName evidence="6">Membrane-bound transcription factor site-1 protease</fullName>
    </submittedName>
</protein>
<dbReference type="InterPro" id="IPR036852">
    <property type="entry name" value="Peptidase_S8/S53_dom_sf"/>
</dbReference>
<evidence type="ECO:0000256" key="3">
    <source>
        <dbReference type="ARBA" id="ARBA00022825"/>
    </source>
</evidence>
<comment type="similarity">
    <text evidence="4">Belongs to the peptidase S8 family.</text>
</comment>
<dbReference type="EMBL" id="BRZM01001755">
    <property type="protein sequence ID" value="GLD73707.1"/>
    <property type="molecule type" value="Genomic_DNA"/>
</dbReference>
<keyword evidence="2" id="KW-0378">Hydrolase</keyword>
<dbReference type="InterPro" id="IPR000209">
    <property type="entry name" value="Peptidase_S8/S53_dom"/>
</dbReference>
<dbReference type="AlphaFoldDB" id="A0AAD3NFM4"/>
<dbReference type="PROSITE" id="PS00138">
    <property type="entry name" value="SUBTILASE_SER"/>
    <property type="match status" value="1"/>
</dbReference>
<dbReference type="Pfam" id="PF00082">
    <property type="entry name" value="Peptidase_S8"/>
    <property type="match status" value="1"/>
</dbReference>
<evidence type="ECO:0000313" key="7">
    <source>
        <dbReference type="Proteomes" id="UP001279410"/>
    </source>
</evidence>
<dbReference type="Gene3D" id="3.40.50.200">
    <property type="entry name" value="Peptidase S8/S53 domain"/>
    <property type="match status" value="1"/>
</dbReference>
<gene>
    <name evidence="6" type="ORF">AKAME5_002503200</name>
</gene>
<reference evidence="6" key="1">
    <citation type="submission" date="2022-08" db="EMBL/GenBank/DDBJ databases">
        <title>Genome sequencing of akame (Lates japonicus).</title>
        <authorList>
            <person name="Hashiguchi Y."/>
            <person name="Takahashi H."/>
        </authorList>
    </citation>
    <scope>NUCLEOTIDE SEQUENCE</scope>
    <source>
        <strain evidence="6">Kochi</strain>
    </source>
</reference>
<dbReference type="GO" id="GO:0004252">
    <property type="term" value="F:serine-type endopeptidase activity"/>
    <property type="evidence" value="ECO:0007669"/>
    <property type="project" value="InterPro"/>
</dbReference>
<feature type="domain" description="Peptidase S8/S53" evidence="5">
    <location>
        <begin position="9"/>
        <end position="71"/>
    </location>
</feature>
<evidence type="ECO:0000256" key="1">
    <source>
        <dbReference type="ARBA" id="ARBA00022670"/>
    </source>
</evidence>
<dbReference type="PROSITE" id="PS51892">
    <property type="entry name" value="SUBTILASE"/>
    <property type="match status" value="1"/>
</dbReference>
<keyword evidence="1 6" id="KW-0645">Protease</keyword>
<evidence type="ECO:0000259" key="5">
    <source>
        <dbReference type="Pfam" id="PF00082"/>
    </source>
</evidence>
<organism evidence="6 7">
    <name type="scientific">Lates japonicus</name>
    <name type="common">Japanese lates</name>
    <dbReference type="NCBI Taxonomy" id="270547"/>
    <lineage>
        <taxon>Eukaryota</taxon>
        <taxon>Metazoa</taxon>
        <taxon>Chordata</taxon>
        <taxon>Craniata</taxon>
        <taxon>Vertebrata</taxon>
        <taxon>Euteleostomi</taxon>
        <taxon>Actinopterygii</taxon>
        <taxon>Neopterygii</taxon>
        <taxon>Teleostei</taxon>
        <taxon>Neoteleostei</taxon>
        <taxon>Acanthomorphata</taxon>
        <taxon>Carangaria</taxon>
        <taxon>Carangaria incertae sedis</taxon>
        <taxon>Centropomidae</taxon>
        <taxon>Lates</taxon>
    </lineage>
</organism>
<keyword evidence="7" id="KW-1185">Reference proteome</keyword>
<comment type="caution">
    <text evidence="4">Lacks conserved residue(s) required for the propagation of feature annotation.</text>
</comment>
<dbReference type="InterPro" id="IPR023828">
    <property type="entry name" value="Peptidase_S8_Ser-AS"/>
</dbReference>
<evidence type="ECO:0000256" key="2">
    <source>
        <dbReference type="ARBA" id="ARBA00022801"/>
    </source>
</evidence>
<proteinExistence type="inferred from homology"/>
<keyword evidence="3" id="KW-0720">Serine protease</keyword>
<accession>A0AAD3NFM4</accession>
<dbReference type="GO" id="GO:0006508">
    <property type="term" value="P:proteolysis"/>
    <property type="evidence" value="ECO:0007669"/>
    <property type="project" value="UniProtKB-KW"/>
</dbReference>
<sequence>MQELPGGYGRVKPDIVTYGSGVRGSGMKEGCRSLSGTSVASPVVAGAVTLLASTVLNGVVNPTSINQALIRRLAG</sequence>
<name>A0AAD3NFM4_LATJO</name>
<dbReference type="SUPFAM" id="SSF52743">
    <property type="entry name" value="Subtilisin-like"/>
    <property type="match status" value="1"/>
</dbReference>
<evidence type="ECO:0000256" key="4">
    <source>
        <dbReference type="PROSITE-ProRule" id="PRU01240"/>
    </source>
</evidence>